<dbReference type="AlphaFoldDB" id="A0A5N6VP24"/>
<dbReference type="Proteomes" id="UP000325433">
    <property type="component" value="Unassembled WGS sequence"/>
</dbReference>
<gene>
    <name evidence="1" type="ORF">BDV41DRAFT_546192</name>
</gene>
<reference evidence="2" key="1">
    <citation type="submission" date="2019-04" db="EMBL/GenBank/DDBJ databases">
        <title>Friends and foes A comparative genomics studyof 23 Aspergillus species from section Flavi.</title>
        <authorList>
            <consortium name="DOE Joint Genome Institute"/>
            <person name="Kjaerbolling I."/>
            <person name="Vesth T."/>
            <person name="Frisvad J.C."/>
            <person name="Nybo J.L."/>
            <person name="Theobald S."/>
            <person name="Kildgaard S."/>
            <person name="Isbrandt T."/>
            <person name="Kuo A."/>
            <person name="Sato A."/>
            <person name="Lyhne E.K."/>
            <person name="Kogle M.E."/>
            <person name="Wiebenga A."/>
            <person name="Kun R.S."/>
            <person name="Lubbers R.J."/>
            <person name="Makela M.R."/>
            <person name="Barry K."/>
            <person name="Chovatia M."/>
            <person name="Clum A."/>
            <person name="Daum C."/>
            <person name="Haridas S."/>
            <person name="He G."/>
            <person name="LaButti K."/>
            <person name="Lipzen A."/>
            <person name="Mondo S."/>
            <person name="Riley R."/>
            <person name="Salamov A."/>
            <person name="Simmons B.A."/>
            <person name="Magnuson J.K."/>
            <person name="Henrissat B."/>
            <person name="Mortensen U.H."/>
            <person name="Larsen T.O."/>
            <person name="Devries R.P."/>
            <person name="Grigoriev I.V."/>
            <person name="Machida M."/>
            <person name="Baker S.E."/>
            <person name="Andersen M.R."/>
        </authorList>
    </citation>
    <scope>NUCLEOTIDE SEQUENCE [LARGE SCALE GENOMIC DNA]</scope>
    <source>
        <strain evidence="2">CBS 130015</strain>
    </source>
</reference>
<evidence type="ECO:0000313" key="2">
    <source>
        <dbReference type="Proteomes" id="UP000325433"/>
    </source>
</evidence>
<sequence>MHGITGIHRPKTVHPCGKSTFIALSSITRNKCKRFTGWRSPYIRKPSLPPYGTYSLSLAFLIYV</sequence>
<name>A0A5N6VP24_9EURO</name>
<keyword evidence="2" id="KW-1185">Reference proteome</keyword>
<proteinExistence type="predicted"/>
<accession>A0A5N6VP24</accession>
<organism evidence="1 2">
    <name type="scientific">Aspergillus transmontanensis</name>
    <dbReference type="NCBI Taxonomy" id="1034304"/>
    <lineage>
        <taxon>Eukaryota</taxon>
        <taxon>Fungi</taxon>
        <taxon>Dikarya</taxon>
        <taxon>Ascomycota</taxon>
        <taxon>Pezizomycotina</taxon>
        <taxon>Eurotiomycetes</taxon>
        <taxon>Eurotiomycetidae</taxon>
        <taxon>Eurotiales</taxon>
        <taxon>Aspergillaceae</taxon>
        <taxon>Aspergillus</taxon>
        <taxon>Aspergillus subgen. Circumdati</taxon>
    </lineage>
</organism>
<dbReference type="EMBL" id="ML738358">
    <property type="protein sequence ID" value="KAE8310102.1"/>
    <property type="molecule type" value="Genomic_DNA"/>
</dbReference>
<evidence type="ECO:0000313" key="1">
    <source>
        <dbReference type="EMBL" id="KAE8310102.1"/>
    </source>
</evidence>
<protein>
    <submittedName>
        <fullName evidence="1">Uncharacterized protein</fullName>
    </submittedName>
</protein>